<organism evidence="1 2">
    <name type="scientific">Symbiodinium natans</name>
    <dbReference type="NCBI Taxonomy" id="878477"/>
    <lineage>
        <taxon>Eukaryota</taxon>
        <taxon>Sar</taxon>
        <taxon>Alveolata</taxon>
        <taxon>Dinophyceae</taxon>
        <taxon>Suessiales</taxon>
        <taxon>Symbiodiniaceae</taxon>
        <taxon>Symbiodinium</taxon>
    </lineage>
</organism>
<evidence type="ECO:0000313" key="2">
    <source>
        <dbReference type="Proteomes" id="UP000604046"/>
    </source>
</evidence>
<dbReference type="EMBL" id="CAJNDS010002706">
    <property type="protein sequence ID" value="CAE7569057.1"/>
    <property type="molecule type" value="Genomic_DNA"/>
</dbReference>
<gene>
    <name evidence="1" type="ORF">SNAT2548_LOCUS32345</name>
</gene>
<protein>
    <submittedName>
        <fullName evidence="1">Uncharacterized protein</fullName>
    </submittedName>
</protein>
<comment type="caution">
    <text evidence="1">The sequence shown here is derived from an EMBL/GenBank/DDBJ whole genome shotgun (WGS) entry which is preliminary data.</text>
</comment>
<reference evidence="1" key="1">
    <citation type="submission" date="2021-02" db="EMBL/GenBank/DDBJ databases">
        <authorList>
            <person name="Dougan E. K."/>
            <person name="Rhodes N."/>
            <person name="Thang M."/>
            <person name="Chan C."/>
        </authorList>
    </citation>
    <scope>NUCLEOTIDE SEQUENCE</scope>
</reference>
<dbReference type="OrthoDB" id="415861at2759"/>
<dbReference type="Proteomes" id="UP000604046">
    <property type="component" value="Unassembled WGS sequence"/>
</dbReference>
<keyword evidence="2" id="KW-1185">Reference proteome</keyword>
<dbReference type="Gene3D" id="3.40.50.300">
    <property type="entry name" value="P-loop containing nucleotide triphosphate hydrolases"/>
    <property type="match status" value="1"/>
</dbReference>
<sequence>MAIALTKGCWQMGGGLEIAAYCCKMYLQGEAPVVCFNGVFTFEVCCQGKASPFANWPLSFIILGFPGSGTTSMVRALEAYPNVSVVRRDKRGRPWKRTEMQALGKLIKFGARSSVLKFGSLMARGQRTFRKRLMSDPTALLDADKTWAMLQVRQARFLVMLRDPVSWLVSQTCQVPCGDDHERWGLCHRLPHWARGPAGEHMLRAPLFEWLRVCILVKSWEMCTRLSVASPLFSKALGRLIVMLPRRDSLAVVSLESLLAEPVATMHALSSFLHLKSPWQPASPLFPAHNVHAASSRCQQHMHNQLDLRVNLYFRQERRWLASVLRVFAPSKLPLPAVWRQYLRPAPNISDEFLEAVMSQPMKASVIQT</sequence>
<dbReference type="AlphaFoldDB" id="A0A812UL06"/>
<name>A0A812UL06_9DINO</name>
<accession>A0A812UL06</accession>
<evidence type="ECO:0000313" key="1">
    <source>
        <dbReference type="EMBL" id="CAE7569057.1"/>
    </source>
</evidence>
<dbReference type="InterPro" id="IPR027417">
    <property type="entry name" value="P-loop_NTPase"/>
</dbReference>
<dbReference type="SUPFAM" id="SSF52540">
    <property type="entry name" value="P-loop containing nucleoside triphosphate hydrolases"/>
    <property type="match status" value="1"/>
</dbReference>
<proteinExistence type="predicted"/>